<evidence type="ECO:0000313" key="2">
    <source>
        <dbReference type="EMBL" id="KAH0816115.1"/>
    </source>
</evidence>
<reference evidence="2" key="1">
    <citation type="journal article" date="2020" name="J Insects Food Feed">
        <title>The yellow mealworm (Tenebrio molitor) genome: a resource for the emerging insects as food and feed industry.</title>
        <authorList>
            <person name="Eriksson T."/>
            <person name="Andere A."/>
            <person name="Kelstrup H."/>
            <person name="Emery V."/>
            <person name="Picard C."/>
        </authorList>
    </citation>
    <scope>NUCLEOTIDE SEQUENCE</scope>
    <source>
        <strain evidence="2">Stoneville</strain>
        <tissue evidence="2">Whole head</tissue>
    </source>
</reference>
<dbReference type="GO" id="GO:0003676">
    <property type="term" value="F:nucleic acid binding"/>
    <property type="evidence" value="ECO:0007669"/>
    <property type="project" value="InterPro"/>
</dbReference>
<feature type="domain" description="Tc1-like transposase DDE" evidence="1">
    <location>
        <begin position="23"/>
        <end position="137"/>
    </location>
</feature>
<dbReference type="Gene3D" id="3.30.420.10">
    <property type="entry name" value="Ribonuclease H-like superfamily/Ribonuclease H"/>
    <property type="match status" value="1"/>
</dbReference>
<protein>
    <recommendedName>
        <fullName evidence="1">Tc1-like transposase DDE domain-containing protein</fullName>
    </recommendedName>
</protein>
<dbReference type="InterPro" id="IPR038717">
    <property type="entry name" value="Tc1-like_DDE_dom"/>
</dbReference>
<proteinExistence type="predicted"/>
<gene>
    <name evidence="2" type="ORF">GEV33_006676</name>
</gene>
<dbReference type="InterPro" id="IPR052338">
    <property type="entry name" value="Transposase_5"/>
</dbReference>
<reference evidence="2" key="2">
    <citation type="submission" date="2021-08" db="EMBL/GenBank/DDBJ databases">
        <authorList>
            <person name="Eriksson T."/>
        </authorList>
    </citation>
    <scope>NUCLEOTIDE SEQUENCE</scope>
    <source>
        <strain evidence="2">Stoneville</strain>
        <tissue evidence="2">Whole head</tissue>
    </source>
</reference>
<keyword evidence="3" id="KW-1185">Reference proteome</keyword>
<evidence type="ECO:0000313" key="3">
    <source>
        <dbReference type="Proteomes" id="UP000719412"/>
    </source>
</evidence>
<name>A0A8J6HC63_TENMO</name>
<dbReference type="AlphaFoldDB" id="A0A8J6HC63"/>
<accession>A0A8J6HC63</accession>
<organism evidence="2 3">
    <name type="scientific">Tenebrio molitor</name>
    <name type="common">Yellow mealworm beetle</name>
    <dbReference type="NCBI Taxonomy" id="7067"/>
    <lineage>
        <taxon>Eukaryota</taxon>
        <taxon>Metazoa</taxon>
        <taxon>Ecdysozoa</taxon>
        <taxon>Arthropoda</taxon>
        <taxon>Hexapoda</taxon>
        <taxon>Insecta</taxon>
        <taxon>Pterygota</taxon>
        <taxon>Neoptera</taxon>
        <taxon>Endopterygota</taxon>
        <taxon>Coleoptera</taxon>
        <taxon>Polyphaga</taxon>
        <taxon>Cucujiformia</taxon>
        <taxon>Tenebrionidae</taxon>
        <taxon>Tenebrio</taxon>
    </lineage>
</organism>
<dbReference type="Proteomes" id="UP000719412">
    <property type="component" value="Unassembled WGS sequence"/>
</dbReference>
<sequence length="177" mass="21088">MRVYRPRNQRYNPKYVHKNDNSGRFSVNMWAWVSAKSPGVIVHIEERLTSHIYTRILEEIMMPSVRVVYPEDNFVFQQDNCPVHTAHRVSEWFQNHGINVLDWPSLSPDLNPIENMWAAVVKSMKRRRVRFENKDQLLTAISEAWHDLPRHYFTNLCLSMPNRLLKVYEANGEMTKY</sequence>
<dbReference type="PANTHER" id="PTHR23022">
    <property type="entry name" value="TRANSPOSABLE ELEMENT-RELATED"/>
    <property type="match status" value="1"/>
</dbReference>
<evidence type="ECO:0000259" key="1">
    <source>
        <dbReference type="Pfam" id="PF13358"/>
    </source>
</evidence>
<dbReference type="InterPro" id="IPR036397">
    <property type="entry name" value="RNaseH_sf"/>
</dbReference>
<dbReference type="EMBL" id="JABDTM020022043">
    <property type="protein sequence ID" value="KAH0816115.1"/>
    <property type="molecule type" value="Genomic_DNA"/>
</dbReference>
<dbReference type="PANTHER" id="PTHR23022:SF134">
    <property type="entry name" value="TRANSPOSABLE ELEMENT TC1 TRANSPOSASE"/>
    <property type="match status" value="1"/>
</dbReference>
<dbReference type="Pfam" id="PF13358">
    <property type="entry name" value="DDE_3"/>
    <property type="match status" value="1"/>
</dbReference>
<comment type="caution">
    <text evidence="2">The sequence shown here is derived from an EMBL/GenBank/DDBJ whole genome shotgun (WGS) entry which is preliminary data.</text>
</comment>